<protein>
    <submittedName>
        <fullName evidence="1">FAD/NAD(P)-binding domain-containing protein</fullName>
    </submittedName>
</protein>
<organism evidence="1 2">
    <name type="scientific">Violaceomyces palustris</name>
    <dbReference type="NCBI Taxonomy" id="1673888"/>
    <lineage>
        <taxon>Eukaryota</taxon>
        <taxon>Fungi</taxon>
        <taxon>Dikarya</taxon>
        <taxon>Basidiomycota</taxon>
        <taxon>Ustilaginomycotina</taxon>
        <taxon>Ustilaginomycetes</taxon>
        <taxon>Violaceomycetales</taxon>
        <taxon>Violaceomycetaceae</taxon>
        <taxon>Violaceomyces</taxon>
    </lineage>
</organism>
<accession>A0ACD0P129</accession>
<name>A0ACD0P129_9BASI</name>
<dbReference type="EMBL" id="KZ819821">
    <property type="protein sequence ID" value="PWN51726.1"/>
    <property type="molecule type" value="Genomic_DNA"/>
</dbReference>
<evidence type="ECO:0000313" key="1">
    <source>
        <dbReference type="EMBL" id="PWN51726.1"/>
    </source>
</evidence>
<proteinExistence type="predicted"/>
<evidence type="ECO:0000313" key="2">
    <source>
        <dbReference type="Proteomes" id="UP000245626"/>
    </source>
</evidence>
<reference evidence="1 2" key="1">
    <citation type="journal article" date="2018" name="Mol. Biol. Evol.">
        <title>Broad Genomic Sampling Reveals a Smut Pathogenic Ancestry of the Fungal Clade Ustilaginomycotina.</title>
        <authorList>
            <person name="Kijpornyongpan T."/>
            <person name="Mondo S.J."/>
            <person name="Barry K."/>
            <person name="Sandor L."/>
            <person name="Lee J."/>
            <person name="Lipzen A."/>
            <person name="Pangilinan J."/>
            <person name="LaButti K."/>
            <person name="Hainaut M."/>
            <person name="Henrissat B."/>
            <person name="Grigoriev I.V."/>
            <person name="Spatafora J.W."/>
            <person name="Aime M.C."/>
        </authorList>
    </citation>
    <scope>NUCLEOTIDE SEQUENCE [LARGE SCALE GENOMIC DNA]</scope>
    <source>
        <strain evidence="1 2">SA 807</strain>
    </source>
</reference>
<dbReference type="Proteomes" id="UP000245626">
    <property type="component" value="Unassembled WGS sequence"/>
</dbReference>
<keyword evidence="2" id="KW-1185">Reference proteome</keyword>
<gene>
    <name evidence="1" type="ORF">IE53DRAFT_313417</name>
</gene>
<sequence>MSEIRVRVASKSDIPVGKHKDFKFAGEGDDEVQVLISNVGGSLYATSSKCTHYGAPLSKGVLTGDGRLICPWHGACFNAKNGDIEDAPALDSLLSLKLDVEGEDVFVTADPAKLKGKPGVAPNCSGGSSSLRKQGKGVVIIGGGAGTINCVEELRKSEYLGPITVISNEETMIDRTKLSKALISDPEKVAWRSKSHLQNVLGVDLKSGTATKVDPASKSVTLQDGSKVEYDQLVLATGGSPRRLPLKGADLPNVLVLREVKDTKAINDAIGNTDAEESKRKNLVVIGSSFIGMEAAIASSKRANVTVVGMEKVPFERVLGEEVGRGLMTAQEKNGLRFEMSASVSHLEPNEHGSVASVVIKDESGKEKRLDADVVILGVGVAPNTGFLKESGFTVEKDGGIAVDSKLRVEGQKDIFAVGDIAAYPTRASPHMRIEHWNVASNHGRAVAKTIAGKGVDFNKVAIFWSALGSQLRYCGSGGPQYDNVYIDGSPEDLKFAAYYAKGEEVVAVATMGVDPLMVQASELLRIGAMPSLSEIKGGKNPLDLRLDQISPRI</sequence>